<protein>
    <submittedName>
        <fullName evidence="2">Uncharacterized protein</fullName>
    </submittedName>
</protein>
<dbReference type="EMBL" id="OZ034822">
    <property type="protein sequence ID" value="CAL1411620.1"/>
    <property type="molecule type" value="Genomic_DNA"/>
</dbReference>
<sequence length="175" mass="19984">MEAPSNREHEPPEAAMSKPTTEEGEDQNGSPQAEGTLQSEGASLSKEELVQIIKNQDQTLEILKKEIEALKRRGGALPTPGSKRREREEDREGASSFVRRTEEMGHLTRHLGSDFDEHNGWVQRRMGRRWGVRQPLARRILSELATSIIPALSTYDWTTDPEDHLNNYFTKMQLY</sequence>
<evidence type="ECO:0000313" key="3">
    <source>
        <dbReference type="Proteomes" id="UP001497516"/>
    </source>
</evidence>
<accession>A0AAV2GQE7</accession>
<dbReference type="Proteomes" id="UP001497516">
    <property type="component" value="Chromosome 9"/>
</dbReference>
<evidence type="ECO:0000256" key="1">
    <source>
        <dbReference type="SAM" id="MobiDB-lite"/>
    </source>
</evidence>
<feature type="compositionally biased region" description="Polar residues" evidence="1">
    <location>
        <begin position="27"/>
        <end position="42"/>
    </location>
</feature>
<organism evidence="2 3">
    <name type="scientific">Linum trigynum</name>
    <dbReference type="NCBI Taxonomy" id="586398"/>
    <lineage>
        <taxon>Eukaryota</taxon>
        <taxon>Viridiplantae</taxon>
        <taxon>Streptophyta</taxon>
        <taxon>Embryophyta</taxon>
        <taxon>Tracheophyta</taxon>
        <taxon>Spermatophyta</taxon>
        <taxon>Magnoliopsida</taxon>
        <taxon>eudicotyledons</taxon>
        <taxon>Gunneridae</taxon>
        <taxon>Pentapetalae</taxon>
        <taxon>rosids</taxon>
        <taxon>fabids</taxon>
        <taxon>Malpighiales</taxon>
        <taxon>Linaceae</taxon>
        <taxon>Linum</taxon>
    </lineage>
</organism>
<reference evidence="2 3" key="1">
    <citation type="submission" date="2024-04" db="EMBL/GenBank/DDBJ databases">
        <authorList>
            <person name="Fracassetti M."/>
        </authorList>
    </citation>
    <scope>NUCLEOTIDE SEQUENCE [LARGE SCALE GENOMIC DNA]</scope>
</reference>
<gene>
    <name evidence="2" type="ORF">LTRI10_LOCUS50964</name>
</gene>
<name>A0AAV2GQE7_9ROSI</name>
<feature type="compositionally biased region" description="Basic and acidic residues" evidence="1">
    <location>
        <begin position="1"/>
        <end position="12"/>
    </location>
</feature>
<feature type="region of interest" description="Disordered" evidence="1">
    <location>
        <begin position="69"/>
        <end position="96"/>
    </location>
</feature>
<keyword evidence="3" id="KW-1185">Reference proteome</keyword>
<feature type="region of interest" description="Disordered" evidence="1">
    <location>
        <begin position="1"/>
        <end position="43"/>
    </location>
</feature>
<evidence type="ECO:0000313" key="2">
    <source>
        <dbReference type="EMBL" id="CAL1411620.1"/>
    </source>
</evidence>
<dbReference type="AlphaFoldDB" id="A0AAV2GQE7"/>
<feature type="compositionally biased region" description="Basic and acidic residues" evidence="1">
    <location>
        <begin position="83"/>
        <end position="96"/>
    </location>
</feature>
<proteinExistence type="predicted"/>